<evidence type="ECO:0008006" key="4">
    <source>
        <dbReference type="Google" id="ProtNLM"/>
    </source>
</evidence>
<dbReference type="Proteomes" id="UP001054252">
    <property type="component" value="Unassembled WGS sequence"/>
</dbReference>
<feature type="chain" id="PRO_5043786512" description="Secreted protein" evidence="1">
    <location>
        <begin position="22"/>
        <end position="115"/>
    </location>
</feature>
<keyword evidence="1" id="KW-0732">Signal</keyword>
<reference evidence="2 3" key="1">
    <citation type="journal article" date="2021" name="Commun. Biol.">
        <title>The genome of Shorea leprosula (Dipterocarpaceae) highlights the ecological relevance of drought in aseasonal tropical rainforests.</title>
        <authorList>
            <person name="Ng K.K.S."/>
            <person name="Kobayashi M.J."/>
            <person name="Fawcett J.A."/>
            <person name="Hatakeyama M."/>
            <person name="Paape T."/>
            <person name="Ng C.H."/>
            <person name="Ang C.C."/>
            <person name="Tnah L.H."/>
            <person name="Lee C.T."/>
            <person name="Nishiyama T."/>
            <person name="Sese J."/>
            <person name="O'Brien M.J."/>
            <person name="Copetti D."/>
            <person name="Mohd Noor M.I."/>
            <person name="Ong R.C."/>
            <person name="Putra M."/>
            <person name="Sireger I.Z."/>
            <person name="Indrioko S."/>
            <person name="Kosugi Y."/>
            <person name="Izuno A."/>
            <person name="Isagi Y."/>
            <person name="Lee S.L."/>
            <person name="Shimizu K.K."/>
        </authorList>
    </citation>
    <scope>NUCLEOTIDE SEQUENCE [LARGE SCALE GENOMIC DNA]</scope>
    <source>
        <strain evidence="2">214</strain>
    </source>
</reference>
<protein>
    <recommendedName>
        <fullName evidence="4">Secreted protein</fullName>
    </recommendedName>
</protein>
<organism evidence="2 3">
    <name type="scientific">Rubroshorea leprosula</name>
    <dbReference type="NCBI Taxonomy" id="152421"/>
    <lineage>
        <taxon>Eukaryota</taxon>
        <taxon>Viridiplantae</taxon>
        <taxon>Streptophyta</taxon>
        <taxon>Embryophyta</taxon>
        <taxon>Tracheophyta</taxon>
        <taxon>Spermatophyta</taxon>
        <taxon>Magnoliopsida</taxon>
        <taxon>eudicotyledons</taxon>
        <taxon>Gunneridae</taxon>
        <taxon>Pentapetalae</taxon>
        <taxon>rosids</taxon>
        <taxon>malvids</taxon>
        <taxon>Malvales</taxon>
        <taxon>Dipterocarpaceae</taxon>
        <taxon>Rubroshorea</taxon>
    </lineage>
</organism>
<evidence type="ECO:0000313" key="3">
    <source>
        <dbReference type="Proteomes" id="UP001054252"/>
    </source>
</evidence>
<dbReference type="AlphaFoldDB" id="A0AAV5I753"/>
<feature type="signal peptide" evidence="1">
    <location>
        <begin position="1"/>
        <end position="21"/>
    </location>
</feature>
<keyword evidence="3" id="KW-1185">Reference proteome</keyword>
<sequence>MLEGHHLLLLLLLRFFPFSFSPESRRVFGLQTRRRPQEFPESSQFRCINQSISRKAVRPLGLHWAVLSKGILNGHWAFSEFVWDNEGSVCEILCAQKTRSFILLSIRQLILWRSQ</sequence>
<gene>
    <name evidence="2" type="ORF">SLEP1_g10134</name>
</gene>
<name>A0AAV5I753_9ROSI</name>
<evidence type="ECO:0000313" key="2">
    <source>
        <dbReference type="EMBL" id="GKU96953.1"/>
    </source>
</evidence>
<evidence type="ECO:0000256" key="1">
    <source>
        <dbReference type="SAM" id="SignalP"/>
    </source>
</evidence>
<accession>A0AAV5I753</accession>
<proteinExistence type="predicted"/>
<comment type="caution">
    <text evidence="2">The sequence shown here is derived from an EMBL/GenBank/DDBJ whole genome shotgun (WGS) entry which is preliminary data.</text>
</comment>
<dbReference type="EMBL" id="BPVZ01000011">
    <property type="protein sequence ID" value="GKU96953.1"/>
    <property type="molecule type" value="Genomic_DNA"/>
</dbReference>